<dbReference type="Gene3D" id="3.40.630.30">
    <property type="match status" value="1"/>
</dbReference>
<feature type="domain" description="Carrier" evidence="1">
    <location>
        <begin position="22"/>
        <end position="68"/>
    </location>
</feature>
<dbReference type="SUPFAM" id="SSF55729">
    <property type="entry name" value="Acyl-CoA N-acyltransferases (Nat)"/>
    <property type="match status" value="1"/>
</dbReference>
<name>A0ABQ5R6Y7_9ACTN</name>
<evidence type="ECO:0000313" key="3">
    <source>
        <dbReference type="Proteomes" id="UP001144280"/>
    </source>
</evidence>
<evidence type="ECO:0000313" key="2">
    <source>
        <dbReference type="EMBL" id="GLI01326.1"/>
    </source>
</evidence>
<dbReference type="EMBL" id="BSDI01000042">
    <property type="protein sequence ID" value="GLI01326.1"/>
    <property type="molecule type" value="Genomic_DNA"/>
</dbReference>
<dbReference type="RefSeq" id="WP_281902253.1">
    <property type="nucleotide sequence ID" value="NZ_BSDI01000042.1"/>
</dbReference>
<dbReference type="Pfam" id="PF00550">
    <property type="entry name" value="PP-binding"/>
    <property type="match status" value="1"/>
</dbReference>
<dbReference type="InterPro" id="IPR036736">
    <property type="entry name" value="ACP-like_sf"/>
</dbReference>
<evidence type="ECO:0000259" key="1">
    <source>
        <dbReference type="Pfam" id="PF00550"/>
    </source>
</evidence>
<dbReference type="SUPFAM" id="SSF47336">
    <property type="entry name" value="ACP-like"/>
    <property type="match status" value="1"/>
</dbReference>
<accession>A0ABQ5R6Y7</accession>
<reference evidence="2" key="1">
    <citation type="submission" date="2022-12" db="EMBL/GenBank/DDBJ databases">
        <title>New Phytohabitans aurantiacus sp. RD004123 nov., an actinomycete isolated from soil.</title>
        <authorList>
            <person name="Triningsih D.W."/>
            <person name="Harunari E."/>
            <person name="Igarashi Y."/>
        </authorList>
    </citation>
    <scope>NUCLEOTIDE SEQUENCE</scope>
    <source>
        <strain evidence="2">RD004123</strain>
    </source>
</reference>
<dbReference type="InterPro" id="IPR009081">
    <property type="entry name" value="PP-bd_ACP"/>
</dbReference>
<dbReference type="Gene3D" id="1.10.1200.10">
    <property type="entry name" value="ACP-like"/>
    <property type="match status" value="1"/>
</dbReference>
<dbReference type="Proteomes" id="UP001144280">
    <property type="component" value="Unassembled WGS sequence"/>
</dbReference>
<keyword evidence="3" id="KW-1185">Reference proteome</keyword>
<dbReference type="InterPro" id="IPR016181">
    <property type="entry name" value="Acyl_CoA_acyltransferase"/>
</dbReference>
<comment type="caution">
    <text evidence="2">The sequence shown here is derived from an EMBL/GenBank/DDBJ whole genome shotgun (WGS) entry which is preliminary data.</text>
</comment>
<sequence length="295" mass="32830">MTTVDTRVDPSTAGTSREAYRRELADLLGLDHSALPDTARLVDDLALDSLAMMRLLTWLETGGVTLDSASGRPTTVGGVLALLEKATFPGLSIRVTGGPEPYPVGPTDVTARARPAADPLVPVLETHAFRLTSIEPNDMGFLYTLAIQPETCFRWRYRGAPPPFERFTADLWKQVLVQYVARRAEDNEPVGLVVAYGANVSLRHAYLGAVFQPRCAGTGLAAQIVALFARHLFHTFPLRKLYLEVPGFNWPQLRSGEKGLFEVEGVLRDHHYYAGRYWDQFICAIYRDEPIEDER</sequence>
<proteinExistence type="predicted"/>
<protein>
    <recommendedName>
        <fullName evidence="1">Carrier domain-containing protein</fullName>
    </recommendedName>
</protein>
<gene>
    <name evidence="2" type="ORF">Pa4123_66020</name>
</gene>
<organism evidence="2 3">
    <name type="scientific">Phytohabitans aurantiacus</name>
    <dbReference type="NCBI Taxonomy" id="3016789"/>
    <lineage>
        <taxon>Bacteria</taxon>
        <taxon>Bacillati</taxon>
        <taxon>Actinomycetota</taxon>
        <taxon>Actinomycetes</taxon>
        <taxon>Micromonosporales</taxon>
        <taxon>Micromonosporaceae</taxon>
    </lineage>
</organism>